<dbReference type="GO" id="GO:0016020">
    <property type="term" value="C:membrane"/>
    <property type="evidence" value="ECO:0007669"/>
    <property type="project" value="UniProtKB-SubCell"/>
</dbReference>
<evidence type="ECO:0000256" key="9">
    <source>
        <dbReference type="ARBA" id="ARBA00031586"/>
    </source>
</evidence>
<comment type="catalytic activity">
    <reaction evidence="10">
        <text>a ubiquinone + NADH + 5 H(+)(in) = a ubiquinol + NAD(+) + 4 H(+)(out)</text>
        <dbReference type="Rhea" id="RHEA:29091"/>
        <dbReference type="Rhea" id="RHEA-COMP:9565"/>
        <dbReference type="Rhea" id="RHEA-COMP:9566"/>
        <dbReference type="ChEBI" id="CHEBI:15378"/>
        <dbReference type="ChEBI" id="CHEBI:16389"/>
        <dbReference type="ChEBI" id="CHEBI:17976"/>
        <dbReference type="ChEBI" id="CHEBI:57540"/>
        <dbReference type="ChEBI" id="CHEBI:57945"/>
        <dbReference type="EC" id="7.1.1.2"/>
    </reaction>
</comment>
<evidence type="ECO:0000256" key="1">
    <source>
        <dbReference type="ARBA" id="ARBA00004141"/>
    </source>
</evidence>
<organism evidence="12">
    <name type="scientific">Ptenothrix huangshanensis</name>
    <dbReference type="NCBI Taxonomy" id="2583244"/>
    <lineage>
        <taxon>Eukaryota</taxon>
        <taxon>Metazoa</taxon>
        <taxon>Ecdysozoa</taxon>
        <taxon>Arthropoda</taxon>
        <taxon>Hexapoda</taxon>
        <taxon>Collembola</taxon>
        <taxon>Symphypleona</taxon>
        <taxon>Dicyrtomidae</taxon>
        <taxon>Ptenothricinae</taxon>
        <taxon>Ptenothrix</taxon>
    </lineage>
</organism>
<feature type="transmembrane region" description="Helical" evidence="11">
    <location>
        <begin position="54"/>
        <end position="78"/>
    </location>
</feature>
<accession>A0A6H0EW36</accession>
<evidence type="ECO:0000256" key="7">
    <source>
        <dbReference type="ARBA" id="ARBA00023027"/>
    </source>
</evidence>
<keyword evidence="6 11" id="KW-1133">Transmembrane helix</keyword>
<evidence type="ECO:0000313" key="12">
    <source>
        <dbReference type="EMBL" id="QIT06552.1"/>
    </source>
</evidence>
<keyword evidence="4 11" id="KW-0812">Transmembrane</keyword>
<keyword evidence="8 11" id="KW-0472">Membrane</keyword>
<dbReference type="GO" id="GO:0008137">
    <property type="term" value="F:NADH dehydrogenase (ubiquinone) activity"/>
    <property type="evidence" value="ECO:0007669"/>
    <property type="project" value="UniProtKB-EC"/>
</dbReference>
<keyword evidence="5" id="KW-1278">Translocase</keyword>
<protein>
    <recommendedName>
        <fullName evidence="3">NADH-ubiquinone oxidoreductase chain 4L</fullName>
    </recommendedName>
    <alternativeName>
        <fullName evidence="9">NADH dehydrogenase subunit 4L</fullName>
    </alternativeName>
</protein>
<feature type="transmembrane region" description="Helical" evidence="11">
    <location>
        <begin position="6"/>
        <end position="22"/>
    </location>
</feature>
<dbReference type="AlphaFoldDB" id="A0A6H0EW36"/>
<comment type="subcellular location">
    <subcellularLocation>
        <location evidence="1">Membrane</location>
        <topology evidence="1">Multi-pass membrane protein</topology>
    </subcellularLocation>
</comment>
<comment type="similarity">
    <text evidence="2">Belongs to the complex I subunit 4L family.</text>
</comment>
<evidence type="ECO:0000256" key="11">
    <source>
        <dbReference type="SAM" id="Phobius"/>
    </source>
</evidence>
<gene>
    <name evidence="12" type="primary">ND4L</name>
</gene>
<evidence type="ECO:0000256" key="4">
    <source>
        <dbReference type="ARBA" id="ARBA00022692"/>
    </source>
</evidence>
<dbReference type="InterPro" id="IPR039428">
    <property type="entry name" value="NUOK/Mnh_C1-like"/>
</dbReference>
<evidence type="ECO:0000256" key="3">
    <source>
        <dbReference type="ARBA" id="ARBA00016612"/>
    </source>
</evidence>
<sequence length="95" mass="11096">MKLSSLMFLIYFFMILSGMYVYSSKRKHLLLTLLSLEFMSLSIFFIFFDVLGYFNFFFTLLYLVFAACEAALGLSVLISISRVYGSDYFNVFSFN</sequence>
<evidence type="ECO:0000256" key="6">
    <source>
        <dbReference type="ARBA" id="ARBA00022989"/>
    </source>
</evidence>
<geneLocation type="mitochondrion" evidence="12"/>
<evidence type="ECO:0000256" key="2">
    <source>
        <dbReference type="ARBA" id="ARBA00010519"/>
    </source>
</evidence>
<evidence type="ECO:0000256" key="5">
    <source>
        <dbReference type="ARBA" id="ARBA00022967"/>
    </source>
</evidence>
<evidence type="ECO:0000256" key="8">
    <source>
        <dbReference type="ARBA" id="ARBA00023136"/>
    </source>
</evidence>
<evidence type="ECO:0000256" key="10">
    <source>
        <dbReference type="ARBA" id="ARBA00049551"/>
    </source>
</evidence>
<keyword evidence="12" id="KW-0496">Mitochondrion</keyword>
<keyword evidence="7" id="KW-0520">NAD</keyword>
<dbReference type="EMBL" id="MK423965">
    <property type="protein sequence ID" value="QIT06552.1"/>
    <property type="molecule type" value="Genomic_DNA"/>
</dbReference>
<feature type="transmembrane region" description="Helical" evidence="11">
    <location>
        <begin position="29"/>
        <end position="48"/>
    </location>
</feature>
<proteinExistence type="inferred from homology"/>
<name>A0A6H0EW36_9HEXA</name>
<dbReference type="Pfam" id="PF00420">
    <property type="entry name" value="Oxidored_q2"/>
    <property type="match status" value="1"/>
</dbReference>
<reference evidence="12" key="1">
    <citation type="submission" date="2019-01" db="EMBL/GenBank/DDBJ databases">
        <title>Mitochondrial phylogenomics of Collembola.</title>
        <authorList>
            <person name="Sun X."/>
            <person name="Xie Z.-J."/>
            <person name="Dong J."/>
            <person name="Yu D.-Y."/>
        </authorList>
    </citation>
    <scope>NUCLEOTIDE SEQUENCE</scope>
</reference>
<dbReference type="Gene3D" id="1.10.287.3510">
    <property type="match status" value="1"/>
</dbReference>